<reference evidence="1 2" key="1">
    <citation type="journal article" date="2013" name="J. Bacteriol.">
        <title>Complete Genome Sequence of the Frog Pathogen Mycobacterium ulcerans Ecovar Liflandii.</title>
        <authorList>
            <person name="Tobias N.J."/>
            <person name="Doig K.D."/>
            <person name="Medema M.H."/>
            <person name="Chen H."/>
            <person name="Haring V."/>
            <person name="Moore R."/>
            <person name="Seemann T."/>
            <person name="Stinear T.P."/>
        </authorList>
    </citation>
    <scope>NUCLEOTIDE SEQUENCE [LARGE SCALE GENOMIC DNA]</scope>
    <source>
        <strain evidence="1 2">128FXT</strain>
    </source>
</reference>
<gene>
    <name evidence="1" type="ordered locus">MULP_00967</name>
</gene>
<protein>
    <submittedName>
        <fullName evidence="1">Uncharacterized protein</fullName>
    </submittedName>
</protein>
<proteinExistence type="predicted"/>
<dbReference type="HOGENOM" id="CLU_2807825_0_0_11"/>
<name>L7UZU6_MYCL1</name>
<organism evidence="1 2">
    <name type="scientific">Mycobacterium liflandii (strain 128FXT)</name>
    <dbReference type="NCBI Taxonomy" id="459424"/>
    <lineage>
        <taxon>Bacteria</taxon>
        <taxon>Bacillati</taxon>
        <taxon>Actinomycetota</taxon>
        <taxon>Actinomycetes</taxon>
        <taxon>Mycobacteriales</taxon>
        <taxon>Mycobacteriaceae</taxon>
        <taxon>Mycobacterium</taxon>
        <taxon>Mycobacterium ulcerans group</taxon>
    </lineage>
</organism>
<accession>L7UZU6</accession>
<keyword evidence="2" id="KW-1185">Reference proteome</keyword>
<dbReference type="KEGG" id="mli:MULP_00967"/>
<evidence type="ECO:0000313" key="2">
    <source>
        <dbReference type="Proteomes" id="UP000011157"/>
    </source>
</evidence>
<dbReference type="PATRIC" id="fig|459424.11.peg.989"/>
<evidence type="ECO:0000313" key="1">
    <source>
        <dbReference type="EMBL" id="AGC60996.1"/>
    </source>
</evidence>
<dbReference type="Proteomes" id="UP000011157">
    <property type="component" value="Chromosome"/>
</dbReference>
<sequence>MGYTTELEAREAGEIVFRALNGMQAWCLCPDCTARHSSKNKRRTKHDRWAIDGHDCRIRADLAGRTV</sequence>
<dbReference type="EMBL" id="CP003899">
    <property type="protein sequence ID" value="AGC60996.1"/>
    <property type="molecule type" value="Genomic_DNA"/>
</dbReference>
<dbReference type="AlphaFoldDB" id="L7UZU6"/>